<dbReference type="Proteomes" id="UP000177811">
    <property type="component" value="Unassembled WGS sequence"/>
</dbReference>
<dbReference type="EMBL" id="MHQL01000061">
    <property type="protein sequence ID" value="OHA01520.1"/>
    <property type="molecule type" value="Genomic_DNA"/>
</dbReference>
<evidence type="ECO:0000313" key="2">
    <source>
        <dbReference type="Proteomes" id="UP000177811"/>
    </source>
</evidence>
<protein>
    <submittedName>
        <fullName evidence="1">Uncharacterized protein</fullName>
    </submittedName>
</protein>
<proteinExistence type="predicted"/>
<evidence type="ECO:0000313" key="1">
    <source>
        <dbReference type="EMBL" id="OHA01520.1"/>
    </source>
</evidence>
<name>A0A1G2KQ25_9BACT</name>
<accession>A0A1G2KQ25</accession>
<sequence length="107" mass="12203">MAEQSLDVVRKVCEKFSREYKDRLPWAGYIVGVATTPSCVVELLRHGLPISHENIDRAESEMRLQGKDPHAPCILVLVLVPDLPFPQMYDGWPVVVRVVDPPEFRYS</sequence>
<gene>
    <name evidence="1" type="ORF">A3C16_02310</name>
</gene>
<reference evidence="1 2" key="1">
    <citation type="journal article" date="2016" name="Nat. Commun.">
        <title>Thousands of microbial genomes shed light on interconnected biogeochemical processes in an aquifer system.</title>
        <authorList>
            <person name="Anantharaman K."/>
            <person name="Brown C.T."/>
            <person name="Hug L.A."/>
            <person name="Sharon I."/>
            <person name="Castelle C.J."/>
            <person name="Probst A.J."/>
            <person name="Thomas B.C."/>
            <person name="Singh A."/>
            <person name="Wilkins M.J."/>
            <person name="Karaoz U."/>
            <person name="Brodie E.L."/>
            <person name="Williams K.H."/>
            <person name="Hubbard S.S."/>
            <person name="Banfield J.F."/>
        </authorList>
    </citation>
    <scope>NUCLEOTIDE SEQUENCE [LARGE SCALE GENOMIC DNA]</scope>
</reference>
<comment type="caution">
    <text evidence="1">The sequence shown here is derived from an EMBL/GenBank/DDBJ whole genome shotgun (WGS) entry which is preliminary data.</text>
</comment>
<dbReference type="AlphaFoldDB" id="A0A1G2KQ25"/>
<organism evidence="1 2">
    <name type="scientific">Candidatus Sungbacteria bacterium RIFCSPHIGHO2_02_FULL_51_29</name>
    <dbReference type="NCBI Taxonomy" id="1802273"/>
    <lineage>
        <taxon>Bacteria</taxon>
        <taxon>Candidatus Sungiibacteriota</taxon>
    </lineage>
</organism>